<evidence type="ECO:0000256" key="1">
    <source>
        <dbReference type="SAM" id="Phobius"/>
    </source>
</evidence>
<name>A0ABU9VQD8_9CLOT</name>
<sequence>MDILLYLIIIVTGGFIGYRRMLKPSILNRLDFFQSGALLLLLFIMGVNIGLDETVIASFGTIGLQAFVLAGFSIVFSVIGVKMVSAHILHRKGDSR</sequence>
<accession>A0ABU9VQD8</accession>
<feature type="transmembrane region" description="Helical" evidence="1">
    <location>
        <begin position="29"/>
        <end position="49"/>
    </location>
</feature>
<dbReference type="RefSeq" id="WP_343184644.1">
    <property type="nucleotide sequence ID" value="NZ_JBCITM010000002.1"/>
</dbReference>
<protein>
    <recommendedName>
        <fullName evidence="4">DUF340 domain-containing protein</fullName>
    </recommendedName>
</protein>
<feature type="transmembrane region" description="Helical" evidence="1">
    <location>
        <begin position="6"/>
        <end position="22"/>
    </location>
</feature>
<gene>
    <name evidence="2" type="ORF">AAIG11_02175</name>
</gene>
<proteinExistence type="predicted"/>
<keyword evidence="1" id="KW-0472">Membrane</keyword>
<dbReference type="EMBL" id="JBCITM010000002">
    <property type="protein sequence ID" value="MEN1759269.1"/>
    <property type="molecule type" value="Genomic_DNA"/>
</dbReference>
<dbReference type="Proteomes" id="UP001407405">
    <property type="component" value="Unassembled WGS sequence"/>
</dbReference>
<evidence type="ECO:0008006" key="4">
    <source>
        <dbReference type="Google" id="ProtNLM"/>
    </source>
</evidence>
<keyword evidence="3" id="KW-1185">Reference proteome</keyword>
<feature type="transmembrane region" description="Helical" evidence="1">
    <location>
        <begin position="55"/>
        <end position="81"/>
    </location>
</feature>
<keyword evidence="1" id="KW-1133">Transmembrane helix</keyword>
<organism evidence="2 3">
    <name type="scientific">Anoxynatronum sibiricum</name>
    <dbReference type="NCBI Taxonomy" id="210623"/>
    <lineage>
        <taxon>Bacteria</taxon>
        <taxon>Bacillati</taxon>
        <taxon>Bacillota</taxon>
        <taxon>Clostridia</taxon>
        <taxon>Eubacteriales</taxon>
        <taxon>Clostridiaceae</taxon>
        <taxon>Anoxynatronum</taxon>
    </lineage>
</organism>
<comment type="caution">
    <text evidence="2">The sequence shown here is derived from an EMBL/GenBank/DDBJ whole genome shotgun (WGS) entry which is preliminary data.</text>
</comment>
<evidence type="ECO:0000313" key="3">
    <source>
        <dbReference type="Proteomes" id="UP001407405"/>
    </source>
</evidence>
<reference evidence="2 3" key="1">
    <citation type="submission" date="2024-04" db="EMBL/GenBank/DDBJ databases">
        <title>Genome sequencing and metabolic network reconstruction of aminoacids and betaine degradation by Anoxynatronum sibiricum.</title>
        <authorList>
            <person name="Detkova E.N."/>
            <person name="Boltjanskaja Y.V."/>
            <person name="Mardanov A.V."/>
            <person name="Kevbrin V."/>
        </authorList>
    </citation>
    <scope>NUCLEOTIDE SEQUENCE [LARGE SCALE GENOMIC DNA]</scope>
    <source>
        <strain evidence="2 3">Z-7981</strain>
    </source>
</reference>
<keyword evidence="1" id="KW-0812">Transmembrane</keyword>
<evidence type="ECO:0000313" key="2">
    <source>
        <dbReference type="EMBL" id="MEN1759269.1"/>
    </source>
</evidence>